<dbReference type="Gene3D" id="3.90.1200.10">
    <property type="match status" value="1"/>
</dbReference>
<keyword evidence="8" id="KW-0808">Transferase</keyword>
<evidence type="ECO:0000259" key="7">
    <source>
        <dbReference type="PROSITE" id="PS51186"/>
    </source>
</evidence>
<comment type="catalytic activity">
    <reaction evidence="1">
        <text>a gentamycin + GTP = a gentamycin 2''-phosphate + GDP + H(+)</text>
        <dbReference type="Rhea" id="RHEA:48872"/>
        <dbReference type="ChEBI" id="CHEBI:15378"/>
        <dbReference type="ChEBI" id="CHEBI:37565"/>
        <dbReference type="ChEBI" id="CHEBI:58189"/>
        <dbReference type="ChEBI" id="CHEBI:90218"/>
        <dbReference type="ChEBI" id="CHEBI:90219"/>
        <dbReference type="EC" id="2.7.1.190"/>
    </reaction>
</comment>
<keyword evidence="6" id="KW-0511">Multifunctional enzyme</keyword>
<gene>
    <name evidence="8" type="ORF">Lwor_0138</name>
</gene>
<dbReference type="PATRIC" id="fig|45076.6.peg.147"/>
<dbReference type="Pfam" id="PF01636">
    <property type="entry name" value="APH"/>
    <property type="match status" value="1"/>
</dbReference>
<sequence length="481" mass="54337">MILNFIDGRITPSSYADGKYVYWIASCDGHPFAMLMTIQETAEDHIDDIKLNHLSKTGHTYGIDYMIGNKNYFGKGYGAQTLSEFLDFFRKDFDVSADTFIIDPASDNPRAKKVYMRAGFEHIADFVMSGDVSGAGKPHHLLIRRYLSVNNNHIKAICHHFNLGAPIQVPTRVHGGLLHIMWRLDTDKGSYAVKQLSKDINLKNEQVIKNYELSERLASRFVAHDIPGICAIAQSGKYLFMIDGTGFLVYPWVNAKALDQHAVSEHHALKIATILAKMHCLNLDEPEITQPEFYTHTNQKILELFDKAVKFVCPFAANLRKNQKNILAANEAYQNSIPTLKTHIIVSHGDLDQKNVLWDSSNNPILIDWESSCKINPTYDIINTAFYWSGITSTFDKDLFFKMIEAYQKAGGVINKDHVVAACYGAFSWIGWLVYNIERSCVSGNSEHKAMGIEQVNQTLATILRLQTIMHEVIKIIEGKL</sequence>
<dbReference type="Gene3D" id="3.30.200.20">
    <property type="entry name" value="Phosphorylase Kinase, domain 1"/>
    <property type="match status" value="1"/>
</dbReference>
<dbReference type="EMBL" id="LNZC01000002">
    <property type="protein sequence ID" value="KTD81835.1"/>
    <property type="molecule type" value="Genomic_DNA"/>
</dbReference>
<evidence type="ECO:0000256" key="5">
    <source>
        <dbReference type="ARBA" id="ARBA00014467"/>
    </source>
</evidence>
<dbReference type="InterPro" id="IPR011009">
    <property type="entry name" value="Kinase-like_dom_sf"/>
</dbReference>
<dbReference type="Pfam" id="PF13523">
    <property type="entry name" value="Acetyltransf_8"/>
    <property type="match status" value="1"/>
</dbReference>
<evidence type="ECO:0000256" key="2">
    <source>
        <dbReference type="ARBA" id="ARBA00002498"/>
    </source>
</evidence>
<evidence type="ECO:0000256" key="6">
    <source>
        <dbReference type="ARBA" id="ARBA00023268"/>
    </source>
</evidence>
<protein>
    <recommendedName>
        <fullName evidence="5">Bifunctional AAC/APH</fullName>
        <ecNumber evidence="4">2.7.1.190</ecNumber>
    </recommendedName>
</protein>
<proteinExistence type="inferred from homology"/>
<dbReference type="Proteomes" id="UP000054662">
    <property type="component" value="Unassembled WGS sequence"/>
</dbReference>
<comment type="caution">
    <text evidence="8">The sequence shown here is derived from an EMBL/GenBank/DDBJ whole genome shotgun (WGS) entry which is preliminary data.</text>
</comment>
<dbReference type="SUPFAM" id="SSF55729">
    <property type="entry name" value="Acyl-CoA N-acyltransferases (Nat)"/>
    <property type="match status" value="1"/>
</dbReference>
<evidence type="ECO:0000256" key="3">
    <source>
        <dbReference type="ARBA" id="ARBA00008487"/>
    </source>
</evidence>
<accession>A0A0W1AKF9</accession>
<evidence type="ECO:0000313" key="8">
    <source>
        <dbReference type="EMBL" id="KTD81835.1"/>
    </source>
</evidence>
<dbReference type="GO" id="GO:0034071">
    <property type="term" value="F:aminoglycoside phosphotransferase activity"/>
    <property type="evidence" value="ECO:0007669"/>
    <property type="project" value="UniProtKB-EC"/>
</dbReference>
<comment type="function">
    <text evidence="2">Involved in resistance to gentamicin, tobramycin, and kanamycin. Tobramycin and kanamycin resistance is due to the ACC activity, specified by N-terminal region. The C-terminal region is a kinase that phosphorylates several 4,6-disubstituted aminoglycosides.</text>
</comment>
<dbReference type="Gene3D" id="3.40.630.30">
    <property type="match status" value="1"/>
</dbReference>
<dbReference type="EC" id="2.7.1.190" evidence="4"/>
<keyword evidence="9" id="KW-1185">Reference proteome</keyword>
<dbReference type="InterPro" id="IPR000182">
    <property type="entry name" value="GNAT_dom"/>
</dbReference>
<reference evidence="8 9" key="1">
    <citation type="submission" date="2015-11" db="EMBL/GenBank/DDBJ databases">
        <title>Genomic analysis of 38 Legionella species identifies large and diverse effector repertoires.</title>
        <authorList>
            <person name="Burstein D."/>
            <person name="Amaro F."/>
            <person name="Zusman T."/>
            <person name="Lifshitz Z."/>
            <person name="Cohen O."/>
            <person name="Gilbert J.A."/>
            <person name="Pupko T."/>
            <person name="Shuman H.A."/>
            <person name="Segal G."/>
        </authorList>
    </citation>
    <scope>NUCLEOTIDE SEQUENCE [LARGE SCALE GENOMIC DNA]</scope>
    <source>
        <strain evidence="8 9">ATCC 49508</strain>
    </source>
</reference>
<evidence type="ECO:0000256" key="1">
    <source>
        <dbReference type="ARBA" id="ARBA00001735"/>
    </source>
</evidence>
<evidence type="ECO:0000313" key="9">
    <source>
        <dbReference type="Proteomes" id="UP000054662"/>
    </source>
</evidence>
<dbReference type="PROSITE" id="PS51186">
    <property type="entry name" value="GNAT"/>
    <property type="match status" value="1"/>
</dbReference>
<dbReference type="GO" id="GO:0016747">
    <property type="term" value="F:acyltransferase activity, transferring groups other than amino-acyl groups"/>
    <property type="evidence" value="ECO:0007669"/>
    <property type="project" value="InterPro"/>
</dbReference>
<evidence type="ECO:0000256" key="4">
    <source>
        <dbReference type="ARBA" id="ARBA00011931"/>
    </source>
</evidence>
<dbReference type="AlphaFoldDB" id="A0A0W1AKF9"/>
<dbReference type="InterPro" id="IPR002575">
    <property type="entry name" value="Aminoglycoside_PTrfase"/>
</dbReference>
<dbReference type="InterPro" id="IPR016181">
    <property type="entry name" value="Acyl_CoA_acyltransferase"/>
</dbReference>
<feature type="domain" description="N-acetyltransferase" evidence="7">
    <location>
        <begin position="1"/>
        <end position="148"/>
    </location>
</feature>
<dbReference type="SUPFAM" id="SSF56112">
    <property type="entry name" value="Protein kinase-like (PK-like)"/>
    <property type="match status" value="1"/>
</dbReference>
<dbReference type="RefSeq" id="WP_238584590.1">
    <property type="nucleotide sequence ID" value="NZ_CBCRUR010000002.1"/>
</dbReference>
<comment type="similarity">
    <text evidence="3">In the C-terminal section; belongs to the aminoglycoside phosphotransferase family.</text>
</comment>
<name>A0A0W1AKF9_9GAMM</name>
<organism evidence="8 9">
    <name type="scientific">Legionella worsleiensis</name>
    <dbReference type="NCBI Taxonomy" id="45076"/>
    <lineage>
        <taxon>Bacteria</taxon>
        <taxon>Pseudomonadati</taxon>
        <taxon>Pseudomonadota</taxon>
        <taxon>Gammaproteobacteria</taxon>
        <taxon>Legionellales</taxon>
        <taxon>Legionellaceae</taxon>
        <taxon>Legionella</taxon>
    </lineage>
</organism>
<dbReference type="STRING" id="45076.Lwor_0138"/>